<feature type="transmembrane region" description="Helical" evidence="8">
    <location>
        <begin position="126"/>
        <end position="151"/>
    </location>
</feature>
<name>A0A0H5R4S1_9EUKA</name>
<feature type="transmembrane region" description="Helical" evidence="8">
    <location>
        <begin position="171"/>
        <end position="190"/>
    </location>
</feature>
<dbReference type="GO" id="GO:0005794">
    <property type="term" value="C:Golgi apparatus"/>
    <property type="evidence" value="ECO:0007669"/>
    <property type="project" value="UniProtKB-ARBA"/>
</dbReference>
<evidence type="ECO:0000256" key="5">
    <source>
        <dbReference type="ARBA" id="ARBA00022989"/>
    </source>
</evidence>
<evidence type="ECO:0000256" key="2">
    <source>
        <dbReference type="ARBA" id="ARBA00010666"/>
    </source>
</evidence>
<evidence type="ECO:0000256" key="1">
    <source>
        <dbReference type="ARBA" id="ARBA00004141"/>
    </source>
</evidence>
<evidence type="ECO:0000256" key="7">
    <source>
        <dbReference type="ARBA" id="ARBA00023180"/>
    </source>
</evidence>
<evidence type="ECO:0000256" key="8">
    <source>
        <dbReference type="SAM" id="Phobius"/>
    </source>
</evidence>
<keyword evidence="5 8" id="KW-1133">Transmembrane helix</keyword>
<feature type="transmembrane region" description="Helical" evidence="8">
    <location>
        <begin position="12"/>
        <end position="30"/>
    </location>
</feature>
<organism evidence="10">
    <name type="scientific">Spongospora subterranea</name>
    <dbReference type="NCBI Taxonomy" id="70186"/>
    <lineage>
        <taxon>Eukaryota</taxon>
        <taxon>Sar</taxon>
        <taxon>Rhizaria</taxon>
        <taxon>Endomyxa</taxon>
        <taxon>Phytomyxea</taxon>
        <taxon>Plasmodiophorida</taxon>
        <taxon>Plasmodiophoridae</taxon>
        <taxon>Spongospora</taxon>
    </lineage>
</organism>
<dbReference type="InterPro" id="IPR012419">
    <property type="entry name" value="Cas1_AcylTrans_dom"/>
</dbReference>
<evidence type="ECO:0000259" key="9">
    <source>
        <dbReference type="Pfam" id="PF07779"/>
    </source>
</evidence>
<proteinExistence type="inferred from homology"/>
<dbReference type="AlphaFoldDB" id="A0A0H5R4S1"/>
<dbReference type="PANTHER" id="PTHR13533">
    <property type="entry name" value="N-ACETYLNEURAMINATE 9-O-ACETYLTRANSFERASE"/>
    <property type="match status" value="1"/>
</dbReference>
<evidence type="ECO:0000256" key="4">
    <source>
        <dbReference type="ARBA" id="ARBA00022692"/>
    </source>
</evidence>
<feature type="transmembrane region" description="Helical" evidence="8">
    <location>
        <begin position="72"/>
        <end position="89"/>
    </location>
</feature>
<keyword evidence="6 8" id="KW-0472">Membrane</keyword>
<evidence type="ECO:0000256" key="3">
    <source>
        <dbReference type="ARBA" id="ARBA00022679"/>
    </source>
</evidence>
<dbReference type="GO" id="GO:0005975">
    <property type="term" value="P:carbohydrate metabolic process"/>
    <property type="evidence" value="ECO:0007669"/>
    <property type="project" value="UniProtKB-ARBA"/>
</dbReference>
<evidence type="ECO:0000256" key="6">
    <source>
        <dbReference type="ARBA" id="ARBA00023136"/>
    </source>
</evidence>
<evidence type="ECO:0000313" key="10">
    <source>
        <dbReference type="EMBL" id="CRZ03089.1"/>
    </source>
</evidence>
<comment type="subcellular location">
    <subcellularLocation>
        <location evidence="1">Membrane</location>
        <topology evidence="1">Multi-pass membrane protein</topology>
    </subcellularLocation>
</comment>
<keyword evidence="4 8" id="KW-0812">Transmembrane</keyword>
<feature type="non-terminal residue" evidence="10">
    <location>
        <position position="1"/>
    </location>
</feature>
<reference evidence="10" key="1">
    <citation type="submission" date="2015-04" db="EMBL/GenBank/DDBJ databases">
        <title>The genome sequence of the plant pathogenic Rhizarian Plasmodiophora brassicae reveals insights in its biotrophic life cycle and the origin of chitin synthesis.</title>
        <authorList>
            <person name="Schwelm A."/>
            <person name="Fogelqvist J."/>
            <person name="Knaust A."/>
            <person name="Julke S."/>
            <person name="Lilja T."/>
            <person name="Dhandapani V."/>
            <person name="Bonilla-Rosso G."/>
            <person name="Karlsson M."/>
            <person name="Shevchenko A."/>
            <person name="Choi S.R."/>
            <person name="Kim H.G."/>
            <person name="Park J.Y."/>
            <person name="Lim Y.P."/>
            <person name="Ludwig-Muller J."/>
            <person name="Dixelius C."/>
        </authorList>
    </citation>
    <scope>NUCLEOTIDE SEQUENCE</scope>
    <source>
        <tissue evidence="10">Potato root galls</tissue>
    </source>
</reference>
<keyword evidence="3" id="KW-0808">Transferase</keyword>
<dbReference type="GO" id="GO:0016740">
    <property type="term" value="F:transferase activity"/>
    <property type="evidence" value="ECO:0007669"/>
    <property type="project" value="UniProtKB-KW"/>
</dbReference>
<dbReference type="EMBL" id="HACM01002647">
    <property type="protein sequence ID" value="CRZ03089.1"/>
    <property type="molecule type" value="Transcribed_RNA"/>
</dbReference>
<dbReference type="Pfam" id="PF07779">
    <property type="entry name" value="Cas1_AcylT"/>
    <property type="match status" value="1"/>
</dbReference>
<comment type="similarity">
    <text evidence="2">Belongs to the PC-esterase family. CASD1 subfamily.</text>
</comment>
<feature type="transmembrane region" description="Helical" evidence="8">
    <location>
        <begin position="42"/>
        <end position="60"/>
    </location>
</feature>
<sequence>WFRAQLDGLSTSFGILFTVLFPQISSWLANLDQDKHKTQKRMALGAISLAILFAWGTLFYHMDKLRYNRIHPYLGCFPIFAYVILRNLWPALRSSYMPIFQFVGTFTLESYLLQLHLYMTHDAKMIIAYIPGYTIANFLLGTYIFITASYYTAKATTALNDFVFSPPSASGLMKLRMLPLSALFLFGFIIDSTMRITLNHRSNV</sequence>
<accession>A0A0H5R4S1</accession>
<dbReference type="GO" id="GO:0016020">
    <property type="term" value="C:membrane"/>
    <property type="evidence" value="ECO:0007669"/>
    <property type="project" value="UniProtKB-SubCell"/>
</dbReference>
<keyword evidence="7" id="KW-0325">Glycoprotein</keyword>
<dbReference type="PANTHER" id="PTHR13533:SF1">
    <property type="entry name" value="N-ACETYLNEURAMINATE 9-O-ACETYLTRANSFERASE"/>
    <property type="match status" value="1"/>
</dbReference>
<feature type="domain" description="Cas1p 10 TM acyl transferase" evidence="9">
    <location>
        <begin position="1"/>
        <end position="164"/>
    </location>
</feature>
<protein>
    <recommendedName>
        <fullName evidence="9">Cas1p 10 TM acyl transferase domain-containing protein</fullName>
    </recommendedName>
</protein>